<dbReference type="EMBL" id="AUSU01005918">
    <property type="protein sequence ID" value="EPS62766.1"/>
    <property type="molecule type" value="Genomic_DNA"/>
</dbReference>
<dbReference type="AlphaFoldDB" id="S8CE25"/>
<protein>
    <submittedName>
        <fullName evidence="1">Uncharacterized protein</fullName>
    </submittedName>
</protein>
<proteinExistence type="predicted"/>
<dbReference type="Proteomes" id="UP000015453">
    <property type="component" value="Unassembled WGS sequence"/>
</dbReference>
<evidence type="ECO:0000313" key="1">
    <source>
        <dbReference type="EMBL" id="EPS62766.1"/>
    </source>
</evidence>
<name>S8CE25_9LAMI</name>
<evidence type="ECO:0000313" key="2">
    <source>
        <dbReference type="Proteomes" id="UP000015453"/>
    </source>
</evidence>
<organism evidence="1 2">
    <name type="scientific">Genlisea aurea</name>
    <dbReference type="NCBI Taxonomy" id="192259"/>
    <lineage>
        <taxon>Eukaryota</taxon>
        <taxon>Viridiplantae</taxon>
        <taxon>Streptophyta</taxon>
        <taxon>Embryophyta</taxon>
        <taxon>Tracheophyta</taxon>
        <taxon>Spermatophyta</taxon>
        <taxon>Magnoliopsida</taxon>
        <taxon>eudicotyledons</taxon>
        <taxon>Gunneridae</taxon>
        <taxon>Pentapetalae</taxon>
        <taxon>asterids</taxon>
        <taxon>lamiids</taxon>
        <taxon>Lamiales</taxon>
        <taxon>Lentibulariaceae</taxon>
        <taxon>Genlisea</taxon>
    </lineage>
</organism>
<reference evidence="1 2" key="1">
    <citation type="journal article" date="2013" name="BMC Genomics">
        <title>The miniature genome of a carnivorous plant Genlisea aurea contains a low number of genes and short non-coding sequences.</title>
        <authorList>
            <person name="Leushkin E.V."/>
            <person name="Sutormin R.A."/>
            <person name="Nabieva E.R."/>
            <person name="Penin A.A."/>
            <person name="Kondrashov A.S."/>
            <person name="Logacheva M.D."/>
        </authorList>
    </citation>
    <scope>NUCLEOTIDE SEQUENCE [LARGE SCALE GENOMIC DNA]</scope>
</reference>
<keyword evidence="2" id="KW-1185">Reference proteome</keyword>
<gene>
    <name evidence="1" type="ORF">M569_12023</name>
</gene>
<comment type="caution">
    <text evidence="1">The sequence shown here is derived from an EMBL/GenBank/DDBJ whole genome shotgun (WGS) entry which is preliminary data.</text>
</comment>
<sequence>MAPTVSSADGNKTSGEISIPIAEVPYIYKRSFLPRDDGRRRNISPDLPYMYKVHNHQGVGVEPRQFQVRQGIR</sequence>
<accession>S8CE25</accession>